<feature type="transmembrane region" description="Helical" evidence="1">
    <location>
        <begin position="198"/>
        <end position="229"/>
    </location>
</feature>
<feature type="transmembrane region" description="Helical" evidence="1">
    <location>
        <begin position="96"/>
        <end position="115"/>
    </location>
</feature>
<feature type="transmembrane region" description="Helical" evidence="1">
    <location>
        <begin position="68"/>
        <end position="90"/>
    </location>
</feature>
<name>A0A271VNV6_VIBMT</name>
<feature type="transmembrane region" description="Helical" evidence="1">
    <location>
        <begin position="235"/>
        <end position="257"/>
    </location>
</feature>
<keyword evidence="1" id="KW-0472">Membrane</keyword>
<feature type="transmembrane region" description="Helical" evidence="1">
    <location>
        <begin position="122"/>
        <end position="144"/>
    </location>
</feature>
<gene>
    <name evidence="2" type="ORF">CGU03_15475</name>
</gene>
<feature type="transmembrane region" description="Helical" evidence="1">
    <location>
        <begin position="309"/>
        <end position="330"/>
    </location>
</feature>
<comment type="caution">
    <text evidence="2">The sequence shown here is derived from an EMBL/GenBank/DDBJ whole genome shotgun (WGS) entry which is preliminary data.</text>
</comment>
<evidence type="ECO:0000256" key="1">
    <source>
        <dbReference type="SAM" id="Phobius"/>
    </source>
</evidence>
<proteinExistence type="predicted"/>
<organism evidence="2 3">
    <name type="scientific">Vibrio metoecus</name>
    <dbReference type="NCBI Taxonomy" id="1481663"/>
    <lineage>
        <taxon>Bacteria</taxon>
        <taxon>Pseudomonadati</taxon>
        <taxon>Pseudomonadota</taxon>
        <taxon>Gammaproteobacteria</taxon>
        <taxon>Vibrionales</taxon>
        <taxon>Vibrionaceae</taxon>
        <taxon>Vibrio</taxon>
    </lineage>
</organism>
<dbReference type="Proteomes" id="UP000216173">
    <property type="component" value="Unassembled WGS sequence"/>
</dbReference>
<feature type="transmembrane region" description="Helical" evidence="1">
    <location>
        <begin position="37"/>
        <end position="61"/>
    </location>
</feature>
<feature type="transmembrane region" description="Helical" evidence="1">
    <location>
        <begin position="342"/>
        <end position="372"/>
    </location>
</feature>
<keyword evidence="1" id="KW-0812">Transmembrane</keyword>
<dbReference type="EMBL" id="NMSH01000030">
    <property type="protein sequence ID" value="PAR19744.1"/>
    <property type="molecule type" value="Genomic_DNA"/>
</dbReference>
<sequence>MRWLLMVLLYKFSFLYLLVFSVVAFDNGQRFQVSEWLFFINANVAYGLLFYMVAISTLFFLLELKRKVCNVFFFTFYLLGVFYVIYSTLYGANFSYISYKQIGFLFIATSFLFLLDVGKWKTWLLSGYCVLLFFSLAMSLIHYYDLDLPIARYSDLSLDSTVIRASSGLLLQTNASGAFFCLSALVFLSLYNYSKNNIYFICCLISVLALLVGKSLGPIFILVSLSVFYANKTIILSWVALLVCMLVYKFDYFVYYLNYKIDSGSSKFDVFVGTVNRFINHGGDFLFGQFYSGAVDDLLYTESSMLDLFNNYGVIGGFWVFVVGISGVYLSAQSEVKSKFALFTPVFALVLLSLTQNSTLMLVHIFIITFYLSALHSMLQGETEDVIPLRFKNNA</sequence>
<evidence type="ECO:0000313" key="2">
    <source>
        <dbReference type="EMBL" id="PAR19744.1"/>
    </source>
</evidence>
<feature type="transmembrane region" description="Helical" evidence="1">
    <location>
        <begin position="169"/>
        <end position="191"/>
    </location>
</feature>
<accession>A0A271VNV6</accession>
<reference evidence="3" key="1">
    <citation type="submission" date="2017-07" db="EMBL/GenBank/DDBJ databases">
        <authorList>
            <person name="Boucher Y."/>
            <person name="Orata F.D."/>
        </authorList>
    </citation>
    <scope>NUCLEOTIDE SEQUENCE [LARGE SCALE GENOMIC DNA]</scope>
    <source>
        <strain evidence="3">OYP9E10</strain>
    </source>
</reference>
<evidence type="ECO:0000313" key="3">
    <source>
        <dbReference type="Proteomes" id="UP000216173"/>
    </source>
</evidence>
<keyword evidence="1" id="KW-1133">Transmembrane helix</keyword>
<protein>
    <submittedName>
        <fullName evidence="2">Uncharacterized protein</fullName>
    </submittedName>
</protein>
<dbReference type="AlphaFoldDB" id="A0A271VNV6"/>
<feature type="transmembrane region" description="Helical" evidence="1">
    <location>
        <begin position="7"/>
        <end position="25"/>
    </location>
</feature>